<reference evidence="4" key="1">
    <citation type="submission" date="2022-05" db="EMBL/GenBank/DDBJ databases">
        <authorList>
            <person name="Park J.-S."/>
        </authorList>
    </citation>
    <scope>NUCLEOTIDE SEQUENCE</scope>
    <source>
        <strain evidence="4">2012CJ41-6</strain>
    </source>
</reference>
<dbReference type="SUPFAM" id="SSF52540">
    <property type="entry name" value="P-loop containing nucleoside triphosphate hydrolases"/>
    <property type="match status" value="1"/>
</dbReference>
<proteinExistence type="predicted"/>
<dbReference type="Gene3D" id="3.40.50.300">
    <property type="entry name" value="P-loop containing nucleotide triphosphate hydrolases"/>
    <property type="match status" value="1"/>
</dbReference>
<gene>
    <name evidence="4" type="ORF">M3P21_17135</name>
</gene>
<dbReference type="EMBL" id="JAMFMB010000025">
    <property type="protein sequence ID" value="MCL6285255.1"/>
    <property type="molecule type" value="Genomic_DNA"/>
</dbReference>
<evidence type="ECO:0000256" key="2">
    <source>
        <dbReference type="ARBA" id="ARBA00023180"/>
    </source>
</evidence>
<evidence type="ECO:0000313" key="4">
    <source>
        <dbReference type="EMBL" id="MCL6285255.1"/>
    </source>
</evidence>
<dbReference type="InterPro" id="IPR000863">
    <property type="entry name" value="Sulfotransferase_dom"/>
</dbReference>
<organism evidence="4 5">
    <name type="scientific">Ruegeria spongiae</name>
    <dbReference type="NCBI Taxonomy" id="2942209"/>
    <lineage>
        <taxon>Bacteria</taxon>
        <taxon>Pseudomonadati</taxon>
        <taxon>Pseudomonadota</taxon>
        <taxon>Alphaproteobacteria</taxon>
        <taxon>Rhodobacterales</taxon>
        <taxon>Roseobacteraceae</taxon>
        <taxon>Ruegeria</taxon>
    </lineage>
</organism>
<comment type="caution">
    <text evidence="4">The sequence shown here is derived from an EMBL/GenBank/DDBJ whole genome shotgun (WGS) entry which is preliminary data.</text>
</comment>
<feature type="domain" description="Sulfotransferase" evidence="3">
    <location>
        <begin position="7"/>
        <end position="238"/>
    </location>
</feature>
<dbReference type="PANTHER" id="PTHR10605:SF56">
    <property type="entry name" value="BIFUNCTIONAL HEPARAN SULFATE N-DEACETYLASE_N-SULFOTRANSFERASE"/>
    <property type="match status" value="1"/>
</dbReference>
<evidence type="ECO:0000313" key="5">
    <source>
        <dbReference type="Proteomes" id="UP001203880"/>
    </source>
</evidence>
<dbReference type="Proteomes" id="UP001203880">
    <property type="component" value="Unassembled WGS sequence"/>
</dbReference>
<sequence length="292" mass="33983">MRGYCLCIGAAKSGTTWLYEQLLQAPEIYMAPEKELHYFFSRFGDFNRLRTSARYKLLREFVERDSANFEKPLPEPVFSREFGRFQKKLDWYQMFAQGPVTQSWYRRLFLEAGKKQLACDFSPSTSKISVEGVHAIRELSENVKIIYILRDPVERLWSHIKYHAEYIGCFDEVKNYSPEQLVQFARADRLNEDGCYGTYLTRFLEVFDREDVLVLDFGELKSNPVVFMERVSGFLGIDSIELQPTAANPVNVSAKMEMPDGLLDEFKPEMIEQIGILEDLGYPFASKWNTIC</sequence>
<dbReference type="InterPro" id="IPR027417">
    <property type="entry name" value="P-loop_NTPase"/>
</dbReference>
<name>A0ABT0Q616_9RHOB</name>
<evidence type="ECO:0000256" key="1">
    <source>
        <dbReference type="ARBA" id="ARBA00022679"/>
    </source>
</evidence>
<keyword evidence="2" id="KW-0325">Glycoprotein</keyword>
<protein>
    <submittedName>
        <fullName evidence="4">Sulfotransferase</fullName>
    </submittedName>
</protein>
<keyword evidence="5" id="KW-1185">Reference proteome</keyword>
<dbReference type="InterPro" id="IPR037359">
    <property type="entry name" value="NST/OST"/>
</dbReference>
<keyword evidence="1" id="KW-0808">Transferase</keyword>
<dbReference type="Pfam" id="PF00685">
    <property type="entry name" value="Sulfotransfer_1"/>
    <property type="match status" value="1"/>
</dbReference>
<dbReference type="PANTHER" id="PTHR10605">
    <property type="entry name" value="HEPARAN SULFATE SULFOTRANSFERASE"/>
    <property type="match status" value="1"/>
</dbReference>
<evidence type="ECO:0000259" key="3">
    <source>
        <dbReference type="Pfam" id="PF00685"/>
    </source>
</evidence>
<dbReference type="RefSeq" id="WP_249711861.1">
    <property type="nucleotide sequence ID" value="NZ_JAMFMB010000025.1"/>
</dbReference>
<accession>A0ABT0Q616</accession>